<sequence length="44" mass="5334">MNKLNLEKDFVFNRFSICSSELKARSGERRIRPIFYVEFTFKSE</sequence>
<gene>
    <name evidence="1" type="ORF">LEP1GSC035_1867</name>
</gene>
<reference evidence="1 2" key="1">
    <citation type="submission" date="2013-01" db="EMBL/GenBank/DDBJ databases">
        <authorList>
            <person name="Harkins D.M."/>
            <person name="Durkin A.S."/>
            <person name="Brinkac L.M."/>
            <person name="Haft D.H."/>
            <person name="Selengut J.D."/>
            <person name="Sanka R."/>
            <person name="DePew J."/>
            <person name="Purushe J."/>
            <person name="Whelen A.C."/>
            <person name="Vinetz J.M."/>
            <person name="Sutton G.G."/>
            <person name="Nierman W.C."/>
            <person name="Fouts D.E."/>
        </authorList>
    </citation>
    <scope>NUCLEOTIDE SEQUENCE [LARGE SCALE GENOMIC DNA]</scope>
    <source>
        <strain evidence="1 2">2007001578</strain>
    </source>
</reference>
<proteinExistence type="predicted"/>
<accession>A0ABN0J1L0</accession>
<protein>
    <submittedName>
        <fullName evidence="1">Uncharacterized protein</fullName>
    </submittedName>
</protein>
<organism evidence="1 2">
    <name type="scientific">Leptospira noguchii str. 2007001578</name>
    <dbReference type="NCBI Taxonomy" id="1049974"/>
    <lineage>
        <taxon>Bacteria</taxon>
        <taxon>Pseudomonadati</taxon>
        <taxon>Spirochaetota</taxon>
        <taxon>Spirochaetia</taxon>
        <taxon>Leptospirales</taxon>
        <taxon>Leptospiraceae</taxon>
        <taxon>Leptospira</taxon>
    </lineage>
</organism>
<name>A0ABN0J1L0_9LEPT</name>
<keyword evidence="2" id="KW-1185">Reference proteome</keyword>
<dbReference type="Proteomes" id="UP000012099">
    <property type="component" value="Unassembled WGS sequence"/>
</dbReference>
<dbReference type="EMBL" id="AHMH02000080">
    <property type="protein sequence ID" value="EMN00696.1"/>
    <property type="molecule type" value="Genomic_DNA"/>
</dbReference>
<comment type="caution">
    <text evidence="1">The sequence shown here is derived from an EMBL/GenBank/DDBJ whole genome shotgun (WGS) entry which is preliminary data.</text>
</comment>
<evidence type="ECO:0000313" key="1">
    <source>
        <dbReference type="EMBL" id="EMN00696.1"/>
    </source>
</evidence>
<evidence type="ECO:0000313" key="2">
    <source>
        <dbReference type="Proteomes" id="UP000012099"/>
    </source>
</evidence>